<protein>
    <submittedName>
        <fullName evidence="1">Uncharacterized protein</fullName>
    </submittedName>
</protein>
<dbReference type="Proteomes" id="UP000190435">
    <property type="component" value="Unassembled WGS sequence"/>
</dbReference>
<reference evidence="2 4" key="2">
    <citation type="submission" date="2018-06" db="EMBL/GenBank/DDBJ databases">
        <authorList>
            <consortium name="Pathogen Informatics"/>
            <person name="Doyle S."/>
        </authorList>
    </citation>
    <scope>NUCLEOTIDE SEQUENCE [LARGE SCALE GENOMIC DNA]</scope>
    <source>
        <strain evidence="2 4">NCTC10293</strain>
    </source>
</reference>
<dbReference type="EMBL" id="MUXU01000034">
    <property type="protein sequence ID" value="OOR90057.1"/>
    <property type="molecule type" value="Genomic_DNA"/>
</dbReference>
<dbReference type="EMBL" id="UGQE01000004">
    <property type="protein sequence ID" value="STZ14664.1"/>
    <property type="molecule type" value="Genomic_DNA"/>
</dbReference>
<organism evidence="1 3">
    <name type="scientific">Moraxella caviae</name>
    <dbReference type="NCBI Taxonomy" id="34060"/>
    <lineage>
        <taxon>Bacteria</taxon>
        <taxon>Pseudomonadati</taxon>
        <taxon>Pseudomonadota</taxon>
        <taxon>Gammaproteobacteria</taxon>
        <taxon>Moraxellales</taxon>
        <taxon>Moraxellaceae</taxon>
        <taxon>Moraxella</taxon>
    </lineage>
</organism>
<dbReference type="AlphaFoldDB" id="A0A1T0A2X5"/>
<evidence type="ECO:0000313" key="1">
    <source>
        <dbReference type="EMBL" id="OOR90057.1"/>
    </source>
</evidence>
<dbReference type="STRING" id="34060.B0181_05230"/>
<accession>A0A1T0A2X5</accession>
<reference evidence="1 3" key="1">
    <citation type="submission" date="2017-02" db="EMBL/GenBank/DDBJ databases">
        <title>Draft genome sequence of Moraxella caviae CCUG 355 type strain.</title>
        <authorList>
            <person name="Engstrom-Jakobsson H."/>
            <person name="Salva-Serra F."/>
            <person name="Thorell K."/>
            <person name="Gonzales-Siles L."/>
            <person name="Karlsson R."/>
            <person name="Boulund F."/>
            <person name="Engstrand L."/>
            <person name="Moore E."/>
        </authorList>
    </citation>
    <scope>NUCLEOTIDE SEQUENCE [LARGE SCALE GENOMIC DNA]</scope>
    <source>
        <strain evidence="1 3">CCUG 355</strain>
    </source>
</reference>
<evidence type="ECO:0000313" key="4">
    <source>
        <dbReference type="Proteomes" id="UP000255279"/>
    </source>
</evidence>
<gene>
    <name evidence="1" type="ORF">B0181_05230</name>
    <name evidence="2" type="ORF">NCTC10293_02261</name>
</gene>
<evidence type="ECO:0000313" key="2">
    <source>
        <dbReference type="EMBL" id="STZ14664.1"/>
    </source>
</evidence>
<proteinExistence type="predicted"/>
<evidence type="ECO:0000313" key="3">
    <source>
        <dbReference type="Proteomes" id="UP000190435"/>
    </source>
</evidence>
<keyword evidence="3" id="KW-1185">Reference proteome</keyword>
<name>A0A1T0A2X5_9GAMM</name>
<dbReference type="Proteomes" id="UP000255279">
    <property type="component" value="Unassembled WGS sequence"/>
</dbReference>
<sequence length="88" mass="10419">MAILSQLLAAQAIKLYKIRTANDLQTKNRYQFEQNENLPSGNFRTFILHRQSIYQLIDFKRENYYKLLCKHNCFTLIGANDCYLAKLI</sequence>